<protein>
    <submittedName>
        <fullName evidence="6">BA75_04091T0</fullName>
    </submittedName>
</protein>
<dbReference type="InterPro" id="IPR035899">
    <property type="entry name" value="DBL_dom_sf"/>
</dbReference>
<keyword evidence="7" id="KW-1185">Reference proteome</keyword>
<dbReference type="GO" id="GO:0000935">
    <property type="term" value="C:division septum"/>
    <property type="evidence" value="ECO:0007669"/>
    <property type="project" value="TreeGrafter"/>
</dbReference>
<dbReference type="GO" id="GO:0030010">
    <property type="term" value="P:establishment of cell polarity"/>
    <property type="evidence" value="ECO:0007669"/>
    <property type="project" value="TreeGrafter"/>
</dbReference>
<dbReference type="CDD" id="cd13246">
    <property type="entry name" value="PH_Scd1"/>
    <property type="match status" value="1"/>
</dbReference>
<reference evidence="6 7" key="1">
    <citation type="submission" date="2016-02" db="EMBL/GenBank/DDBJ databases">
        <title>Comparative genomic and transcriptomic foundation for Pichia pastoris.</title>
        <authorList>
            <person name="Love K.R."/>
            <person name="Shah K.A."/>
            <person name="Whittaker C.A."/>
            <person name="Wu J."/>
            <person name="Bartlett M.C."/>
            <person name="Ma D."/>
            <person name="Leeson R.L."/>
            <person name="Priest M."/>
            <person name="Young S.K."/>
            <person name="Love J.C."/>
        </authorList>
    </citation>
    <scope>NUCLEOTIDE SEQUENCE [LARGE SCALE GENOMIC DNA]</scope>
    <source>
        <strain evidence="6 7">ATCC 28485</strain>
    </source>
</reference>
<dbReference type="EMBL" id="CP014586">
    <property type="protein sequence ID" value="ANZ76407.1"/>
    <property type="molecule type" value="Genomic_DNA"/>
</dbReference>
<organism evidence="6 7">
    <name type="scientific">Komagataella pastoris</name>
    <name type="common">Yeast</name>
    <name type="synonym">Pichia pastoris</name>
    <dbReference type="NCBI Taxonomy" id="4922"/>
    <lineage>
        <taxon>Eukaryota</taxon>
        <taxon>Fungi</taxon>
        <taxon>Dikarya</taxon>
        <taxon>Ascomycota</taxon>
        <taxon>Saccharomycotina</taxon>
        <taxon>Pichiomycetes</taxon>
        <taxon>Pichiales</taxon>
        <taxon>Pichiaceae</taxon>
        <taxon>Komagataella</taxon>
    </lineage>
</organism>
<feature type="compositionally biased region" description="Low complexity" evidence="1">
    <location>
        <begin position="532"/>
        <end position="543"/>
    </location>
</feature>
<dbReference type="CDD" id="cd00160">
    <property type="entry name" value="RhoGEF"/>
    <property type="match status" value="1"/>
</dbReference>
<dbReference type="Pfam" id="PF06395">
    <property type="entry name" value="CDC24"/>
    <property type="match status" value="1"/>
</dbReference>
<evidence type="ECO:0000256" key="1">
    <source>
        <dbReference type="SAM" id="MobiDB-lite"/>
    </source>
</evidence>
<feature type="compositionally biased region" description="Low complexity" evidence="1">
    <location>
        <begin position="98"/>
        <end position="109"/>
    </location>
</feature>
<dbReference type="SMART" id="SM00666">
    <property type="entry name" value="PB1"/>
    <property type="match status" value="1"/>
</dbReference>
<dbReference type="SMART" id="SM00325">
    <property type="entry name" value="RhoGEF"/>
    <property type="match status" value="1"/>
</dbReference>
<dbReference type="PANTHER" id="PTHR47339">
    <property type="entry name" value="CELL DIVISION CONTROL PROTEIN 24"/>
    <property type="match status" value="1"/>
</dbReference>
<dbReference type="Gene3D" id="2.30.29.30">
    <property type="entry name" value="Pleckstrin-homology domain (PH domain)/Phosphotyrosine-binding domain (PTB)"/>
    <property type="match status" value="1"/>
</dbReference>
<dbReference type="Pfam" id="PF00564">
    <property type="entry name" value="PB1"/>
    <property type="match status" value="1"/>
</dbReference>
<dbReference type="Gene3D" id="3.10.20.90">
    <property type="entry name" value="Phosphatidylinositol 3-kinase Catalytic Subunit, Chain A, domain 1"/>
    <property type="match status" value="1"/>
</dbReference>
<feature type="region of interest" description="Disordered" evidence="1">
    <location>
        <begin position="96"/>
        <end position="137"/>
    </location>
</feature>
<dbReference type="GO" id="GO:0031106">
    <property type="term" value="P:septin ring organization"/>
    <property type="evidence" value="ECO:0007669"/>
    <property type="project" value="TreeGrafter"/>
</dbReference>
<evidence type="ECO:0000259" key="5">
    <source>
        <dbReference type="PROSITE" id="PS51745"/>
    </source>
</evidence>
<dbReference type="InterPro" id="IPR000270">
    <property type="entry name" value="PB1_dom"/>
</dbReference>
<feature type="region of interest" description="Disordered" evidence="1">
    <location>
        <begin position="521"/>
        <end position="554"/>
    </location>
</feature>
<dbReference type="InterPro" id="IPR036872">
    <property type="entry name" value="CH_dom_sf"/>
</dbReference>
<evidence type="ECO:0000259" key="3">
    <source>
        <dbReference type="PROSITE" id="PS50010"/>
    </source>
</evidence>
<dbReference type="GO" id="GO:0005737">
    <property type="term" value="C:cytoplasm"/>
    <property type="evidence" value="ECO:0007669"/>
    <property type="project" value="TreeGrafter"/>
</dbReference>
<evidence type="ECO:0000313" key="7">
    <source>
        <dbReference type="Proteomes" id="UP000094565"/>
    </source>
</evidence>
<dbReference type="InterPro" id="IPR001715">
    <property type="entry name" value="CH_dom"/>
</dbReference>
<dbReference type="SUPFAM" id="SSF50729">
    <property type="entry name" value="PH domain-like"/>
    <property type="match status" value="1"/>
</dbReference>
<dbReference type="InterPro" id="IPR010481">
    <property type="entry name" value="Cdc24/Scd1_N"/>
</dbReference>
<dbReference type="PROSITE" id="PS00741">
    <property type="entry name" value="DH_1"/>
    <property type="match status" value="1"/>
</dbReference>
<dbReference type="GO" id="GO:0035556">
    <property type="term" value="P:intracellular signal transduction"/>
    <property type="evidence" value="ECO:0007669"/>
    <property type="project" value="InterPro"/>
</dbReference>
<dbReference type="Pfam" id="PF15411">
    <property type="entry name" value="PH_10"/>
    <property type="match status" value="1"/>
</dbReference>
<gene>
    <name evidence="6" type="primary">CDC24</name>
    <name evidence="6" type="ORF">ATY40_BA7504091</name>
</gene>
<feature type="domain" description="Calponin-homology (CH)" evidence="4">
    <location>
        <begin position="150"/>
        <end position="260"/>
    </location>
</feature>
<dbReference type="Gene3D" id="1.10.418.10">
    <property type="entry name" value="Calponin-like domain"/>
    <property type="match status" value="1"/>
</dbReference>
<dbReference type="Proteomes" id="UP000094565">
    <property type="component" value="Chromosome 3"/>
</dbReference>
<dbReference type="PROSITE" id="PS50003">
    <property type="entry name" value="PH_DOMAIN"/>
    <property type="match status" value="1"/>
</dbReference>
<dbReference type="PROSITE" id="PS50021">
    <property type="entry name" value="CH"/>
    <property type="match status" value="1"/>
</dbReference>
<dbReference type="GO" id="GO:0005634">
    <property type="term" value="C:nucleus"/>
    <property type="evidence" value="ECO:0007669"/>
    <property type="project" value="TreeGrafter"/>
</dbReference>
<feature type="domain" description="DH" evidence="3">
    <location>
        <begin position="276"/>
        <end position="451"/>
    </location>
</feature>
<dbReference type="GO" id="GO:0043332">
    <property type="term" value="C:mating projection tip"/>
    <property type="evidence" value="ECO:0007669"/>
    <property type="project" value="TreeGrafter"/>
</dbReference>
<dbReference type="InterPro" id="IPR001849">
    <property type="entry name" value="PH_domain"/>
</dbReference>
<feature type="domain" description="PH" evidence="2">
    <location>
        <begin position="475"/>
        <end position="620"/>
    </location>
</feature>
<feature type="domain" description="PB1" evidence="5">
    <location>
        <begin position="743"/>
        <end position="835"/>
    </location>
</feature>
<dbReference type="CDD" id="cd00014">
    <property type="entry name" value="CH_SF"/>
    <property type="match status" value="1"/>
</dbReference>
<dbReference type="SUPFAM" id="SSF48065">
    <property type="entry name" value="DBL homology domain (DH-domain)"/>
    <property type="match status" value="1"/>
</dbReference>
<dbReference type="InterPro" id="IPR011993">
    <property type="entry name" value="PH-like_dom_sf"/>
</dbReference>
<evidence type="ECO:0000259" key="2">
    <source>
        <dbReference type="PROSITE" id="PS50003"/>
    </source>
</evidence>
<dbReference type="InterPro" id="IPR000219">
    <property type="entry name" value="DH_dom"/>
</dbReference>
<dbReference type="OrthoDB" id="1594986at2759"/>
<proteinExistence type="predicted"/>
<dbReference type="Pfam" id="PF00621">
    <property type="entry name" value="RhoGEF"/>
    <property type="match status" value="1"/>
</dbReference>
<dbReference type="AlphaFoldDB" id="A0A1B2JEE1"/>
<dbReference type="SUPFAM" id="SSF54277">
    <property type="entry name" value="CAD &amp; PB1 domains"/>
    <property type="match status" value="1"/>
</dbReference>
<dbReference type="Gene3D" id="1.20.900.10">
    <property type="entry name" value="Dbl homology (DH) domain"/>
    <property type="match status" value="1"/>
</dbReference>
<dbReference type="PROSITE" id="PS50010">
    <property type="entry name" value="DH_2"/>
    <property type="match status" value="1"/>
</dbReference>
<dbReference type="InterPro" id="IPR053026">
    <property type="entry name" value="CDC42_GEF"/>
</dbReference>
<evidence type="ECO:0000313" key="6">
    <source>
        <dbReference type="EMBL" id="ANZ76407.1"/>
    </source>
</evidence>
<dbReference type="InterPro" id="IPR033511">
    <property type="entry name" value="Cdc24/Scd1_PH_dom"/>
</dbReference>
<dbReference type="PROSITE" id="PS51745">
    <property type="entry name" value="PB1"/>
    <property type="match status" value="1"/>
</dbReference>
<evidence type="ECO:0000259" key="4">
    <source>
        <dbReference type="PROSITE" id="PS50021"/>
    </source>
</evidence>
<dbReference type="PANTHER" id="PTHR47339:SF1">
    <property type="entry name" value="CELL DIVISION CONTROL PROTEIN 24"/>
    <property type="match status" value="1"/>
</dbReference>
<feature type="compositionally biased region" description="Low complexity" evidence="1">
    <location>
        <begin position="118"/>
        <end position="137"/>
    </location>
</feature>
<dbReference type="InterPro" id="IPR053793">
    <property type="entry name" value="PB1-like"/>
</dbReference>
<dbReference type="InterPro" id="IPR001331">
    <property type="entry name" value="GDS_CDC24_CS"/>
</dbReference>
<accession>A0A1B2JEE1</accession>
<sequence length="837" mass="94249">MSHLHIPPLRSNASSSLSIQQMRTPSAPMAAAPLIMNKQADAEESLYFIALKLKSRLAKISGMLKYLNLAATSTELTSERQTMMLAQQLSESKLGMYSSSGAGNRNSNGLDFVDSRRSSSTNNGSISSTRNSSGYQLSKTTTNTTTLDFSYGSSSLQTFVAGILPAQSSSDPVTTIWKLFQQGAPLCLLFDSIKPGIVKVVPSDELKICKMSIYEFLSACQTHLSLDGVELFTVTDVFTNDTNSLLKIIQVVNFLLDKYSNIVAEPVDAELKVSDARSKVVRELVETERKYVLDLETLLKYKTELERKEEISLEAIRNMFPSLNEAVDFQRRFLVGLECNAAVPDRYQRIGSVYLHGALNAFRLYETWAVGQYSSIRFIQKEITSLRKSSTLIDANYELQSFLIKPIQRLCKYPLLLKELVKLTDESFPNYRELCTALEYSKIVAHDINEAQRRAENAELVKDLITRVKTWRGYDISTFGDLLFHSNLTVIDSDTERDFKVYLFQTILLFFKEEMPPLQTKKSMLSTRKKSSASLASSSHQSLPNGSQSSLGGVPPSELILKGRVFVAYITNISTTSSTQQGHCMAVTWSGNKDSGTFVMKFRSDETRGQWEQTLRKLSLKNEEPSYATKRLSSQDIFKLNLGRQRSESTMSNGSAHKMGVNGFTPSSLNSMSTNSYFVPPSSLHSLYQDDMVKRSVSSPNSVVSTATTLSRNHSVSSMFPDINTYNSSSTTNSKHKNERETEIRIKLVYDNDPTHLSVPSNISFHELKLELIKNLRQNVAYELPEYESFRFKFKDEDDDYVRFQSSDDWVIAKEMLEEISDEEQRILEIVCQSAKI</sequence>
<name>A0A1B2JEE1_PICPA</name>
<dbReference type="GO" id="GO:0005085">
    <property type="term" value="F:guanyl-nucleotide exchange factor activity"/>
    <property type="evidence" value="ECO:0007669"/>
    <property type="project" value="InterPro"/>
</dbReference>